<evidence type="ECO:0000313" key="1">
    <source>
        <dbReference type="EMBL" id="SDZ95698.1"/>
    </source>
</evidence>
<accession>A0A1H3XAV8</accession>
<reference evidence="1 2" key="1">
    <citation type="submission" date="2016-10" db="EMBL/GenBank/DDBJ databases">
        <authorList>
            <person name="de Groot N.N."/>
        </authorList>
    </citation>
    <scope>NUCLEOTIDE SEQUENCE [LARGE SCALE GENOMIC DNA]</scope>
    <source>
        <strain evidence="1 2">Vu-144</strain>
    </source>
</reference>
<proteinExistence type="predicted"/>
<keyword evidence="2" id="KW-1185">Reference proteome</keyword>
<evidence type="ECO:0000313" key="2">
    <source>
        <dbReference type="Proteomes" id="UP000199041"/>
    </source>
</evidence>
<name>A0A1H3XAV8_9BACT</name>
<dbReference type="Proteomes" id="UP000199041">
    <property type="component" value="Unassembled WGS sequence"/>
</dbReference>
<dbReference type="AlphaFoldDB" id="A0A1H3XAV8"/>
<sequence>MRLLLDNNGPICLFYGKPGHKLAEIAKAISFTRFFEQDGKITVFFDIKG</sequence>
<organism evidence="1 2">
    <name type="scientific">Arachidicoccus rhizosphaerae</name>
    <dbReference type="NCBI Taxonomy" id="551991"/>
    <lineage>
        <taxon>Bacteria</taxon>
        <taxon>Pseudomonadati</taxon>
        <taxon>Bacteroidota</taxon>
        <taxon>Chitinophagia</taxon>
        <taxon>Chitinophagales</taxon>
        <taxon>Chitinophagaceae</taxon>
        <taxon>Arachidicoccus</taxon>
    </lineage>
</organism>
<dbReference type="EMBL" id="FNQY01000005">
    <property type="protein sequence ID" value="SDZ95698.1"/>
    <property type="molecule type" value="Genomic_DNA"/>
</dbReference>
<dbReference type="STRING" id="551991.SAMN05192529_10523"/>
<dbReference type="RefSeq" id="WP_170831154.1">
    <property type="nucleotide sequence ID" value="NZ_FNQY01000005.1"/>
</dbReference>
<protein>
    <submittedName>
        <fullName evidence="1">Uncharacterized protein</fullName>
    </submittedName>
</protein>
<gene>
    <name evidence="1" type="ORF">SAMN05192529_10523</name>
</gene>